<dbReference type="InterPro" id="IPR011330">
    <property type="entry name" value="Glyco_hydro/deAcase_b/a-brl"/>
</dbReference>
<gene>
    <name evidence="4" type="ORF">ACERK3_00705</name>
</gene>
<name>A0ABV4U0V4_9BACT</name>
<dbReference type="SUPFAM" id="SSF88713">
    <property type="entry name" value="Glycoside hydrolase/deacetylase"/>
    <property type="match status" value="1"/>
</dbReference>
<protein>
    <submittedName>
        <fullName evidence="4">Glycoside hydrolase family 57 protein</fullName>
    </submittedName>
</protein>
<dbReference type="Pfam" id="PF03065">
    <property type="entry name" value="Glyco_hydro_57"/>
    <property type="match status" value="1"/>
</dbReference>
<dbReference type="EMBL" id="JBGUBD010000001">
    <property type="protein sequence ID" value="MFA9476800.1"/>
    <property type="molecule type" value="Genomic_DNA"/>
</dbReference>
<dbReference type="GO" id="GO:0016787">
    <property type="term" value="F:hydrolase activity"/>
    <property type="evidence" value="ECO:0007669"/>
    <property type="project" value="UniProtKB-KW"/>
</dbReference>
<keyword evidence="2" id="KW-0119">Carbohydrate metabolism</keyword>
<evidence type="ECO:0000256" key="1">
    <source>
        <dbReference type="ARBA" id="ARBA00006821"/>
    </source>
</evidence>
<dbReference type="InterPro" id="IPR052046">
    <property type="entry name" value="GH57_Enzymes"/>
</dbReference>
<organism evidence="4 5">
    <name type="scientific">Natronomicrosphaera hydrolytica</name>
    <dbReference type="NCBI Taxonomy" id="3242702"/>
    <lineage>
        <taxon>Bacteria</taxon>
        <taxon>Pseudomonadati</taxon>
        <taxon>Planctomycetota</taxon>
        <taxon>Phycisphaerae</taxon>
        <taxon>Phycisphaerales</taxon>
        <taxon>Phycisphaeraceae</taxon>
        <taxon>Natronomicrosphaera</taxon>
    </lineage>
</organism>
<sequence>MATACLYFQVHQPHRLRRYSVFDAHRDYFDHARNDQILRRVAQKCYLPGTELLLKLIERHEGRFRVAFSLTGSVIEQFQKLAPEVIERFQELAESGCCEFLAETYYHSLAFLYDRDEFLAQVDQHAELIEELFNQQPTVFRNTELIYANDLADYIARTGRYRGILAEGVDSVLGQRSPNYPYNPPGHPDITLLLKNYRLSDDIAFRFSDRGWGEWPLNADKFADWIHDAHGQVCNLFMDFETFGEHQWRDTGIFQFLEALPGKVLDRGDNFLTPGEVVDQFASVGTYDSPRVTSWADTERDLSAWVGNAMQASALQELFKIEPDIKASGDMDLLHDWRKLTSSDHFYYMCTKYFADGDVHKYFNPYASPYDSYINFMNVLDNLRTRLETAKAV</sequence>
<evidence type="ECO:0000313" key="5">
    <source>
        <dbReference type="Proteomes" id="UP001575105"/>
    </source>
</evidence>
<evidence type="ECO:0000313" key="4">
    <source>
        <dbReference type="EMBL" id="MFA9476800.1"/>
    </source>
</evidence>
<reference evidence="4 5" key="1">
    <citation type="submission" date="2024-08" db="EMBL/GenBank/DDBJ databases">
        <title>Whole-genome sequencing of halo(alkali)philic microorganisms from hypersaline lakes.</title>
        <authorList>
            <person name="Sorokin D.Y."/>
            <person name="Merkel A.Y."/>
            <person name="Messina E."/>
            <person name="Yakimov M."/>
        </authorList>
    </citation>
    <scope>NUCLEOTIDE SEQUENCE [LARGE SCALE GENOMIC DNA]</scope>
    <source>
        <strain evidence="4 5">AB-hyl4</strain>
    </source>
</reference>
<comment type="caution">
    <text evidence="4">The sequence shown here is derived from an EMBL/GenBank/DDBJ whole genome shotgun (WGS) entry which is preliminary data.</text>
</comment>
<dbReference type="Gene3D" id="3.20.110.20">
    <property type="match status" value="1"/>
</dbReference>
<keyword evidence="5" id="KW-1185">Reference proteome</keyword>
<dbReference type="PANTHER" id="PTHR36306:SF1">
    <property type="entry name" value="ALPHA-AMYLASE-RELATED"/>
    <property type="match status" value="1"/>
</dbReference>
<feature type="domain" description="Glycoside hydrolase family 57 N-terminal" evidence="3">
    <location>
        <begin position="6"/>
        <end position="286"/>
    </location>
</feature>
<evidence type="ECO:0000259" key="3">
    <source>
        <dbReference type="Pfam" id="PF03065"/>
    </source>
</evidence>
<comment type="similarity">
    <text evidence="1">Belongs to the glycosyl hydrolase 57 family.</text>
</comment>
<proteinExistence type="inferred from homology"/>
<dbReference type="InterPro" id="IPR004300">
    <property type="entry name" value="Glyco_hydro_57_N"/>
</dbReference>
<dbReference type="RefSeq" id="WP_425343726.1">
    <property type="nucleotide sequence ID" value="NZ_JBGUBD010000001.1"/>
</dbReference>
<dbReference type="Proteomes" id="UP001575105">
    <property type="component" value="Unassembled WGS sequence"/>
</dbReference>
<keyword evidence="4" id="KW-0378">Hydrolase</keyword>
<evidence type="ECO:0000256" key="2">
    <source>
        <dbReference type="ARBA" id="ARBA00023277"/>
    </source>
</evidence>
<dbReference type="CDD" id="cd10795">
    <property type="entry name" value="GH57N_MJA1_like"/>
    <property type="match status" value="1"/>
</dbReference>
<dbReference type="PANTHER" id="PTHR36306">
    <property type="entry name" value="ALPHA-AMYLASE-RELATED-RELATED"/>
    <property type="match status" value="1"/>
</dbReference>
<accession>A0ABV4U0V4</accession>